<proteinExistence type="predicted"/>
<dbReference type="Gene3D" id="2.170.130.20">
    <property type="entry name" value="LCCL-like domain"/>
    <property type="match status" value="1"/>
</dbReference>
<dbReference type="EMBL" id="CCBN010000021">
    <property type="protein sequence ID" value="CDO57414.1"/>
    <property type="molecule type" value="Genomic_DNA"/>
</dbReference>
<protein>
    <submittedName>
        <fullName evidence="2">Similar to Saccharomyces cerevisiae YDL076C RXT3 Subunit of the RPD3L complex, involved in histone deacetylation</fullName>
    </submittedName>
</protein>
<feature type="region of interest" description="Disordered" evidence="1">
    <location>
        <begin position="204"/>
        <end position="237"/>
    </location>
</feature>
<evidence type="ECO:0000313" key="2">
    <source>
        <dbReference type="EMBL" id="CDO57414.1"/>
    </source>
</evidence>
<dbReference type="SUPFAM" id="SSF69848">
    <property type="entry name" value="LCCL domain"/>
    <property type="match status" value="1"/>
</dbReference>
<dbReference type="InterPro" id="IPR013951">
    <property type="entry name" value="Rxt3"/>
</dbReference>
<dbReference type="STRING" id="1173061.A0A0J9XIL8"/>
<feature type="compositionally biased region" description="Basic and acidic residues" evidence="1">
    <location>
        <begin position="22"/>
        <end position="36"/>
    </location>
</feature>
<feature type="compositionally biased region" description="Low complexity" evidence="1">
    <location>
        <begin position="1"/>
        <end position="14"/>
    </location>
</feature>
<sequence length="344" mass="38088">MSISSLLGSSSSMPSPNPAAANKEEAVTLPRNEPHLPHQPAGLGLTNTTIPTHLNIDGTMVHTVPRSPARPDSNGASKKNGTRHTQAGIEQSKEPIISSYLVHSNIKYLPRHRLGTLIYEPSSEPFLPRFEGKENSLVNVKILRPFLSRAFNENIEKRKVWGTDIYTDDSDIVAALYHTGRIPVAIGGESDSLLEEAHTDKKLTASTLPATSDDSKDKENYHGAAKPSNLTTDGPVPGSIEADGDCLVTLLILPRLKLYRGTFRNGYNSRSWLTQHDGVSFAIHEVKFIPRGDIEETYSLRKRRIDVWEEEQQDIYKRYLDAKRLKAELSSTTLTSRPDPTVSS</sequence>
<gene>
    <name evidence="2" type="ORF">BN980_GECA21s00846g</name>
</gene>
<organism evidence="2 3">
    <name type="scientific">Geotrichum candidum</name>
    <name type="common">Oospora lactis</name>
    <name type="synonym">Dipodascus geotrichum</name>
    <dbReference type="NCBI Taxonomy" id="1173061"/>
    <lineage>
        <taxon>Eukaryota</taxon>
        <taxon>Fungi</taxon>
        <taxon>Dikarya</taxon>
        <taxon>Ascomycota</taxon>
        <taxon>Saccharomycotina</taxon>
        <taxon>Dipodascomycetes</taxon>
        <taxon>Dipodascales</taxon>
        <taxon>Dipodascaceae</taxon>
        <taxon>Geotrichum</taxon>
    </lineage>
</organism>
<dbReference type="AlphaFoldDB" id="A0A0J9XIL8"/>
<dbReference type="InterPro" id="IPR036609">
    <property type="entry name" value="LCCL_sf"/>
</dbReference>
<feature type="compositionally biased region" description="Polar residues" evidence="1">
    <location>
        <begin position="74"/>
        <end position="89"/>
    </location>
</feature>
<dbReference type="Proteomes" id="UP000242525">
    <property type="component" value="Unassembled WGS sequence"/>
</dbReference>
<reference evidence="2" key="1">
    <citation type="submission" date="2014-03" db="EMBL/GenBank/DDBJ databases">
        <authorList>
            <person name="Casaregola S."/>
        </authorList>
    </citation>
    <scope>NUCLEOTIDE SEQUENCE [LARGE SCALE GENOMIC DNA]</scope>
    <source>
        <strain evidence="2">CLIB 918</strain>
    </source>
</reference>
<comment type="caution">
    <text evidence="2">The sequence shown here is derived from an EMBL/GenBank/DDBJ whole genome shotgun (WGS) entry which is preliminary data.</text>
</comment>
<evidence type="ECO:0000256" key="1">
    <source>
        <dbReference type="SAM" id="MobiDB-lite"/>
    </source>
</evidence>
<dbReference type="OrthoDB" id="3596986at2759"/>
<dbReference type="Pfam" id="PF08642">
    <property type="entry name" value="Rxt3"/>
    <property type="match status" value="1"/>
</dbReference>
<accession>A0A0J9XIL8</accession>
<feature type="region of interest" description="Disordered" evidence="1">
    <location>
        <begin position="1"/>
        <end position="90"/>
    </location>
</feature>
<keyword evidence="3" id="KW-1185">Reference proteome</keyword>
<evidence type="ECO:0000313" key="3">
    <source>
        <dbReference type="Proteomes" id="UP000242525"/>
    </source>
</evidence>
<name>A0A0J9XIL8_GEOCN</name>